<reference evidence="7 8" key="1">
    <citation type="submission" date="2018-04" db="EMBL/GenBank/DDBJ databases">
        <title>Draft genome sequence of Pseudomonas syringae pv. actinidiae biovar 1 strains isolated from kiwifruit in Kagawa prefecture.</title>
        <authorList>
            <person name="Tabuchi M."/>
            <person name="Saito M."/>
            <person name="Fujiwara S."/>
            <person name="Sasa N."/>
            <person name="Akimitsu K."/>
            <person name="Gomi K."/>
            <person name="Konishi-Sugita S."/>
            <person name="Hamano K."/>
            <person name="Kataoka I."/>
        </authorList>
    </citation>
    <scope>NUCLEOTIDE SEQUENCE [LARGE SCALE GENOMIC DNA]</scope>
    <source>
        <strain evidence="7 8">MAFF212206</strain>
    </source>
</reference>
<evidence type="ECO:0000313" key="8">
    <source>
        <dbReference type="Proteomes" id="UP000247480"/>
    </source>
</evidence>
<evidence type="ECO:0000256" key="4">
    <source>
        <dbReference type="ARBA" id="ARBA00023157"/>
    </source>
</evidence>
<dbReference type="Gene3D" id="3.40.30.10">
    <property type="entry name" value="Glutaredoxin"/>
    <property type="match status" value="1"/>
</dbReference>
<sequence length="180" mass="19338">MKNSSMTAPIQSLVGAAVPDLRLQSTAGGEVSLNTLSGWTVLFFYPRTGNPNEPAPSGLADISGTKGCTPQACEFRNNHGSFLNLGVENLYGVSSQSTDYQLELATRLCLTYPILSDPTCDVGHALGMRLIELSGSWFYARTTLVIKNGVIVKVFDDIADPESNARDVANWIKAQRANPA</sequence>
<dbReference type="GO" id="GO:0005737">
    <property type="term" value="C:cytoplasm"/>
    <property type="evidence" value="ECO:0007669"/>
    <property type="project" value="TreeGrafter"/>
</dbReference>
<dbReference type="EMBL" id="BGJZ01000244">
    <property type="protein sequence ID" value="GBH11551.1"/>
    <property type="molecule type" value="Genomic_DNA"/>
</dbReference>
<dbReference type="CDD" id="cd03017">
    <property type="entry name" value="PRX_BCP"/>
    <property type="match status" value="1"/>
</dbReference>
<dbReference type="Pfam" id="PF08534">
    <property type="entry name" value="Redoxin"/>
    <property type="match status" value="1"/>
</dbReference>
<dbReference type="InterPro" id="IPR013766">
    <property type="entry name" value="Thioredoxin_domain"/>
</dbReference>
<keyword evidence="4" id="KW-1015">Disulfide bond</keyword>
<dbReference type="AlphaFoldDB" id="A0A2V0QF20"/>
<protein>
    <submittedName>
        <fullName evidence="7">Peroxiredoxin</fullName>
    </submittedName>
</protein>
<dbReference type="SUPFAM" id="SSF52833">
    <property type="entry name" value="Thioredoxin-like"/>
    <property type="match status" value="1"/>
</dbReference>
<dbReference type="PROSITE" id="PS51352">
    <property type="entry name" value="THIOREDOXIN_2"/>
    <property type="match status" value="1"/>
</dbReference>
<dbReference type="Proteomes" id="UP000247480">
    <property type="component" value="Unassembled WGS sequence"/>
</dbReference>
<dbReference type="GO" id="GO:0045454">
    <property type="term" value="P:cell redox homeostasis"/>
    <property type="evidence" value="ECO:0007669"/>
    <property type="project" value="TreeGrafter"/>
</dbReference>
<dbReference type="InterPro" id="IPR013740">
    <property type="entry name" value="Redoxin"/>
</dbReference>
<keyword evidence="3" id="KW-0560">Oxidoreductase</keyword>
<name>A0A2V0QF20_PSESF</name>
<feature type="domain" description="Thioredoxin" evidence="6">
    <location>
        <begin position="12"/>
        <end position="177"/>
    </location>
</feature>
<dbReference type="PANTHER" id="PTHR42801:SF21">
    <property type="entry name" value="BCPB PROTEIN"/>
    <property type="match status" value="1"/>
</dbReference>
<keyword evidence="2" id="KW-0049">Antioxidant</keyword>
<accession>A0A2V0QF20</accession>
<comment type="caution">
    <text evidence="7">The sequence shown here is derived from an EMBL/GenBank/DDBJ whole genome shotgun (WGS) entry which is preliminary data.</text>
</comment>
<keyword evidence="5" id="KW-0676">Redox-active center</keyword>
<gene>
    <name evidence="7" type="ORF">KPSA1_04992</name>
</gene>
<dbReference type="RefSeq" id="WP_110459697.1">
    <property type="nucleotide sequence ID" value="NZ_AP019411.1"/>
</dbReference>
<evidence type="ECO:0000313" key="7">
    <source>
        <dbReference type="EMBL" id="GBH11551.1"/>
    </source>
</evidence>
<dbReference type="PANTHER" id="PTHR42801">
    <property type="entry name" value="THIOREDOXIN-DEPENDENT PEROXIDE REDUCTASE"/>
    <property type="match status" value="1"/>
</dbReference>
<keyword evidence="1" id="KW-0575">Peroxidase</keyword>
<dbReference type="InterPro" id="IPR036249">
    <property type="entry name" value="Thioredoxin-like_sf"/>
</dbReference>
<proteinExistence type="predicted"/>
<evidence type="ECO:0000256" key="5">
    <source>
        <dbReference type="ARBA" id="ARBA00023284"/>
    </source>
</evidence>
<evidence type="ECO:0000256" key="3">
    <source>
        <dbReference type="ARBA" id="ARBA00023002"/>
    </source>
</evidence>
<evidence type="ECO:0000259" key="6">
    <source>
        <dbReference type="PROSITE" id="PS51352"/>
    </source>
</evidence>
<dbReference type="InterPro" id="IPR050924">
    <property type="entry name" value="Peroxiredoxin_BCP/PrxQ"/>
</dbReference>
<dbReference type="GO" id="GO:0034599">
    <property type="term" value="P:cellular response to oxidative stress"/>
    <property type="evidence" value="ECO:0007669"/>
    <property type="project" value="TreeGrafter"/>
</dbReference>
<organism evidence="7 8">
    <name type="scientific">Pseudomonas syringae pv. actinidiae</name>
    <dbReference type="NCBI Taxonomy" id="103796"/>
    <lineage>
        <taxon>Bacteria</taxon>
        <taxon>Pseudomonadati</taxon>
        <taxon>Pseudomonadota</taxon>
        <taxon>Gammaproteobacteria</taxon>
        <taxon>Pseudomonadales</taxon>
        <taxon>Pseudomonadaceae</taxon>
        <taxon>Pseudomonas</taxon>
        <taxon>Pseudomonas syringae</taxon>
    </lineage>
</organism>
<evidence type="ECO:0000256" key="2">
    <source>
        <dbReference type="ARBA" id="ARBA00022862"/>
    </source>
</evidence>
<evidence type="ECO:0000256" key="1">
    <source>
        <dbReference type="ARBA" id="ARBA00022559"/>
    </source>
</evidence>
<dbReference type="GO" id="GO:0008379">
    <property type="term" value="F:thioredoxin peroxidase activity"/>
    <property type="evidence" value="ECO:0007669"/>
    <property type="project" value="TreeGrafter"/>
</dbReference>